<feature type="domain" description="C2H2-type" evidence="12">
    <location>
        <begin position="404"/>
        <end position="431"/>
    </location>
</feature>
<reference evidence="13" key="2">
    <citation type="submission" date="2025-09" db="UniProtKB">
        <authorList>
            <consortium name="Ensembl"/>
        </authorList>
    </citation>
    <scope>IDENTIFICATION</scope>
</reference>
<feature type="domain" description="C2H2-type" evidence="12">
    <location>
        <begin position="317"/>
        <end position="344"/>
    </location>
</feature>
<dbReference type="GO" id="GO:0008270">
    <property type="term" value="F:zinc ion binding"/>
    <property type="evidence" value="ECO:0007669"/>
    <property type="project" value="UniProtKB-KW"/>
</dbReference>
<dbReference type="Gene3D" id="3.30.160.60">
    <property type="entry name" value="Classic Zinc Finger"/>
    <property type="match status" value="10"/>
</dbReference>
<dbReference type="FunFam" id="3.30.160.60:FF:002343">
    <property type="entry name" value="Zinc finger protein 33A"/>
    <property type="match status" value="1"/>
</dbReference>
<reference evidence="13" key="1">
    <citation type="submission" date="2025-08" db="UniProtKB">
        <authorList>
            <consortium name="Ensembl"/>
        </authorList>
    </citation>
    <scope>IDENTIFICATION</scope>
</reference>
<keyword evidence="7" id="KW-0805">Transcription regulation</keyword>
<evidence type="ECO:0000256" key="2">
    <source>
        <dbReference type="ARBA" id="ARBA00006991"/>
    </source>
</evidence>
<dbReference type="GO" id="GO:0000981">
    <property type="term" value="F:DNA-binding transcription factor activity, RNA polymerase II-specific"/>
    <property type="evidence" value="ECO:0007669"/>
    <property type="project" value="TreeGrafter"/>
</dbReference>
<feature type="domain" description="C2H2-type" evidence="12">
    <location>
        <begin position="485"/>
        <end position="512"/>
    </location>
</feature>
<dbReference type="SUPFAM" id="SSF57667">
    <property type="entry name" value="beta-beta-alpha zinc fingers"/>
    <property type="match status" value="6"/>
</dbReference>
<keyword evidence="4" id="KW-0677">Repeat</keyword>
<dbReference type="SMART" id="SM00355">
    <property type="entry name" value="ZnF_C2H2"/>
    <property type="match status" value="10"/>
</dbReference>
<dbReference type="InterPro" id="IPR036236">
    <property type="entry name" value="Znf_C2H2_sf"/>
</dbReference>
<keyword evidence="9" id="KW-0804">Transcription</keyword>
<protein>
    <recommendedName>
        <fullName evidence="12">C2H2-type domain-containing protein</fullName>
    </recommendedName>
</protein>
<keyword evidence="5 11" id="KW-0863">Zinc-finger</keyword>
<dbReference type="PANTHER" id="PTHR23226:SF416">
    <property type="entry name" value="FI01424P"/>
    <property type="match status" value="1"/>
</dbReference>
<accession>A0A8C6ERR9</accession>
<dbReference type="PROSITE" id="PS50157">
    <property type="entry name" value="ZINC_FINGER_C2H2_2"/>
    <property type="match status" value="10"/>
</dbReference>
<evidence type="ECO:0000256" key="4">
    <source>
        <dbReference type="ARBA" id="ARBA00022737"/>
    </source>
</evidence>
<dbReference type="PANTHER" id="PTHR23226">
    <property type="entry name" value="ZINC FINGER AND SCAN DOMAIN-CONTAINING"/>
    <property type="match status" value="1"/>
</dbReference>
<evidence type="ECO:0000256" key="3">
    <source>
        <dbReference type="ARBA" id="ARBA00022723"/>
    </source>
</evidence>
<feature type="domain" description="C2H2-type" evidence="12">
    <location>
        <begin position="289"/>
        <end position="316"/>
    </location>
</feature>
<name>A0A8C6ERR9_MARMA</name>
<evidence type="ECO:0000256" key="11">
    <source>
        <dbReference type="PROSITE-ProRule" id="PRU00042"/>
    </source>
</evidence>
<sequence length="513" mass="59461">SHLSWSPCVDFIQEILPEPIREHLFKKVIKRRYGNCDLDYLQQKKIQNSVDNSEDQKSIQFITEGQVSQSVDFENFFTNCPLFCSEQRIPSWAQTYTFNDGGKAPIYSILLNQNSDLDFGKVCNTCNETSNTFSQVSTLSNYQCPYVGEKKYECNDKCGNILLQCSKHHGSTQSQEASCKCEECERASHSTASLPQYSGAHPGREPPKFKECIQAGSSTPLSKHHRYHSDQHYKCEECGKSFINCSTISKHLRWHSSEKPYKCQECEKNFKNFLTLTQQQRIHMGEKPHICEECGKGFTKRRQLTQHQRIHSGEKPYKCEICGKAFNKRSHVTQHQSTHTGEKPYKCEECGKGFTQRAYFTLHYSLTQHQRIHSGEKPYKCEECGKGFTQRPSLIRHQNIHTPYKCKECGRGYTQRAHLTQHQRIHTGEKPYKCEECFIQSSHLTQHQKIHTGEKPYKCEECGKGFIRRADVTRHQSIHTVVKPYKCNKCGKAFRYKSSLTQHQRIHNAEIQC</sequence>
<dbReference type="PROSITE" id="PS00028">
    <property type="entry name" value="ZINC_FINGER_C2H2_1"/>
    <property type="match status" value="8"/>
</dbReference>
<dbReference type="FunFam" id="3.30.160.60:FF:000512">
    <property type="entry name" value="zinc finger protein 197 isoform X1"/>
    <property type="match status" value="1"/>
</dbReference>
<feature type="domain" description="C2H2-type" evidence="12">
    <location>
        <begin position="434"/>
        <end position="456"/>
    </location>
</feature>
<dbReference type="GO" id="GO:0022603">
    <property type="term" value="P:regulation of anatomical structure morphogenesis"/>
    <property type="evidence" value="ECO:0007669"/>
    <property type="project" value="UniProtKB-ARBA"/>
</dbReference>
<evidence type="ECO:0000256" key="5">
    <source>
        <dbReference type="ARBA" id="ARBA00022771"/>
    </source>
</evidence>
<feature type="domain" description="C2H2-type" evidence="12">
    <location>
        <begin position="345"/>
        <end position="378"/>
    </location>
</feature>
<feature type="domain" description="C2H2-type" evidence="12">
    <location>
        <begin position="379"/>
        <end position="406"/>
    </location>
</feature>
<dbReference type="GeneTree" id="ENSGT00950000183169"/>
<dbReference type="Pfam" id="PF00096">
    <property type="entry name" value="zf-C2H2"/>
    <property type="match status" value="8"/>
</dbReference>
<organism evidence="13 14">
    <name type="scientific">Marmota marmota marmota</name>
    <name type="common">Alpine marmot</name>
    <dbReference type="NCBI Taxonomy" id="9994"/>
    <lineage>
        <taxon>Eukaryota</taxon>
        <taxon>Metazoa</taxon>
        <taxon>Chordata</taxon>
        <taxon>Craniata</taxon>
        <taxon>Vertebrata</taxon>
        <taxon>Euteleostomi</taxon>
        <taxon>Mammalia</taxon>
        <taxon>Eutheria</taxon>
        <taxon>Euarchontoglires</taxon>
        <taxon>Glires</taxon>
        <taxon>Rodentia</taxon>
        <taxon>Sciuromorpha</taxon>
        <taxon>Sciuridae</taxon>
        <taxon>Xerinae</taxon>
        <taxon>Marmotini</taxon>
        <taxon>Marmota</taxon>
    </lineage>
</organism>
<dbReference type="Proteomes" id="UP000694407">
    <property type="component" value="Unplaced"/>
</dbReference>
<feature type="domain" description="C2H2-type" evidence="12">
    <location>
        <begin position="457"/>
        <end position="484"/>
    </location>
</feature>
<evidence type="ECO:0000256" key="9">
    <source>
        <dbReference type="ARBA" id="ARBA00023163"/>
    </source>
</evidence>
<evidence type="ECO:0000256" key="10">
    <source>
        <dbReference type="ARBA" id="ARBA00023242"/>
    </source>
</evidence>
<evidence type="ECO:0000259" key="12">
    <source>
        <dbReference type="PROSITE" id="PS50157"/>
    </source>
</evidence>
<feature type="domain" description="C2H2-type" evidence="12">
    <location>
        <begin position="233"/>
        <end position="260"/>
    </location>
</feature>
<comment type="similarity">
    <text evidence="2">Belongs to the krueppel C2H2-type zinc-finger protein family.</text>
</comment>
<evidence type="ECO:0000256" key="8">
    <source>
        <dbReference type="ARBA" id="ARBA00023125"/>
    </source>
</evidence>
<evidence type="ECO:0000313" key="14">
    <source>
        <dbReference type="Proteomes" id="UP000694407"/>
    </source>
</evidence>
<dbReference type="InterPro" id="IPR013087">
    <property type="entry name" value="Znf_C2H2_type"/>
</dbReference>
<dbReference type="GO" id="GO:0000978">
    <property type="term" value="F:RNA polymerase II cis-regulatory region sequence-specific DNA binding"/>
    <property type="evidence" value="ECO:0007669"/>
    <property type="project" value="TreeGrafter"/>
</dbReference>
<evidence type="ECO:0000313" key="13">
    <source>
        <dbReference type="Ensembl" id="ENSMMMP00000010888.1"/>
    </source>
</evidence>
<dbReference type="GO" id="GO:0005634">
    <property type="term" value="C:nucleus"/>
    <property type="evidence" value="ECO:0007669"/>
    <property type="project" value="UniProtKB-SubCell"/>
</dbReference>
<dbReference type="FunFam" id="3.30.160.60:FF:002004">
    <property type="entry name" value="Zinc finger protein 473"/>
    <property type="match status" value="1"/>
</dbReference>
<dbReference type="Ensembl" id="ENSMMMT00000012421.1">
    <property type="protein sequence ID" value="ENSMMMP00000010888.1"/>
    <property type="gene ID" value="ENSMMMG00000009580.1"/>
</dbReference>
<dbReference type="AlphaFoldDB" id="A0A8C6ERR9"/>
<dbReference type="FunFam" id="3.30.160.60:FF:002090">
    <property type="entry name" value="Zinc finger protein 473"/>
    <property type="match status" value="1"/>
</dbReference>
<evidence type="ECO:0000256" key="1">
    <source>
        <dbReference type="ARBA" id="ARBA00004123"/>
    </source>
</evidence>
<keyword evidence="3" id="KW-0479">Metal-binding</keyword>
<evidence type="ECO:0000256" key="7">
    <source>
        <dbReference type="ARBA" id="ARBA00023015"/>
    </source>
</evidence>
<evidence type="ECO:0000256" key="6">
    <source>
        <dbReference type="ARBA" id="ARBA00022833"/>
    </source>
</evidence>
<proteinExistence type="inferred from homology"/>
<dbReference type="FunFam" id="3.30.160.60:FF:001498">
    <property type="entry name" value="Zinc finger protein 404"/>
    <property type="match status" value="2"/>
</dbReference>
<keyword evidence="14" id="KW-1185">Reference proteome</keyword>
<dbReference type="FunFam" id="3.30.160.60:FF:000690">
    <property type="entry name" value="Zinc finger protein 354C"/>
    <property type="match status" value="2"/>
</dbReference>
<keyword evidence="8" id="KW-0238">DNA-binding</keyword>
<feature type="domain" description="C2H2-type" evidence="12">
    <location>
        <begin position="261"/>
        <end position="288"/>
    </location>
</feature>
<comment type="subcellular location">
    <subcellularLocation>
        <location evidence="1">Nucleus</location>
    </subcellularLocation>
</comment>
<keyword evidence="10" id="KW-0539">Nucleus</keyword>
<keyword evidence="6" id="KW-0862">Zinc</keyword>
<dbReference type="FunFam" id="3.30.160.60:FF:000040">
    <property type="entry name" value="RB associated KRAB zinc finger"/>
    <property type="match status" value="1"/>
</dbReference>